<feature type="non-terminal residue" evidence="2">
    <location>
        <position position="1"/>
    </location>
</feature>
<dbReference type="Proteomes" id="UP000310108">
    <property type="component" value="Unassembled WGS sequence"/>
</dbReference>
<evidence type="ECO:0000313" key="2">
    <source>
        <dbReference type="EMBL" id="TKW51143.1"/>
    </source>
</evidence>
<sequence>SSSPRLLPLAFRPTTSPRRRGLYWRDILPLRHVLRILSNWLWRGLKQGQRVQFCPPTLHLADSDIDKKCPAGRQAYRLNTPSSLAVPSTLRHPTQDRHHHFSPTSVSSIPCARPPSFLTTQTLRASDR</sequence>
<dbReference type="AlphaFoldDB" id="A0A4U6X7X8"/>
<dbReference type="EMBL" id="PJEX01000332">
    <property type="protein sequence ID" value="TKW51143.1"/>
    <property type="molecule type" value="Genomic_DNA"/>
</dbReference>
<gene>
    <name evidence="2" type="ORF">CTA1_12670</name>
</gene>
<name>A0A4U6X7X8_9PEZI</name>
<reference evidence="2 3" key="1">
    <citation type="journal article" date="2019" name="PLoS ONE">
        <title>Comparative genome analysis indicates high evolutionary potential of pathogenicity genes in Colletotrichum tanaceti.</title>
        <authorList>
            <person name="Lelwala R.V."/>
            <person name="Korhonen P.K."/>
            <person name="Young N.D."/>
            <person name="Scott J.B."/>
            <person name="Ades P.A."/>
            <person name="Gasser R.B."/>
            <person name="Taylor P.W.J."/>
        </authorList>
    </citation>
    <scope>NUCLEOTIDE SEQUENCE [LARGE SCALE GENOMIC DNA]</scope>
    <source>
        <strain evidence="2">BRIP57314</strain>
    </source>
</reference>
<evidence type="ECO:0000313" key="3">
    <source>
        <dbReference type="Proteomes" id="UP000310108"/>
    </source>
</evidence>
<comment type="caution">
    <text evidence="2">The sequence shown here is derived from an EMBL/GenBank/DDBJ whole genome shotgun (WGS) entry which is preliminary data.</text>
</comment>
<feature type="region of interest" description="Disordered" evidence="1">
    <location>
        <begin position="80"/>
        <end position="108"/>
    </location>
</feature>
<accession>A0A4U6X7X8</accession>
<proteinExistence type="predicted"/>
<organism evidence="2 3">
    <name type="scientific">Colletotrichum tanaceti</name>
    <dbReference type="NCBI Taxonomy" id="1306861"/>
    <lineage>
        <taxon>Eukaryota</taxon>
        <taxon>Fungi</taxon>
        <taxon>Dikarya</taxon>
        <taxon>Ascomycota</taxon>
        <taxon>Pezizomycotina</taxon>
        <taxon>Sordariomycetes</taxon>
        <taxon>Hypocreomycetidae</taxon>
        <taxon>Glomerellales</taxon>
        <taxon>Glomerellaceae</taxon>
        <taxon>Colletotrichum</taxon>
        <taxon>Colletotrichum destructivum species complex</taxon>
    </lineage>
</organism>
<protein>
    <submittedName>
        <fullName evidence="2">Uncharacterized protein</fullName>
    </submittedName>
</protein>
<keyword evidence="3" id="KW-1185">Reference proteome</keyword>
<evidence type="ECO:0000256" key="1">
    <source>
        <dbReference type="SAM" id="MobiDB-lite"/>
    </source>
</evidence>